<reference evidence="1 2" key="1">
    <citation type="submission" date="2020-07" db="EMBL/GenBank/DDBJ databases">
        <title>Comparative genomics of pyrophilous fungi reveals a link between fire events and developmental genes.</title>
        <authorList>
            <consortium name="DOE Joint Genome Institute"/>
            <person name="Steindorff A.S."/>
            <person name="Carver A."/>
            <person name="Calhoun S."/>
            <person name="Stillman K."/>
            <person name="Liu H."/>
            <person name="Lipzen A."/>
            <person name="Pangilinan J."/>
            <person name="Labutti K."/>
            <person name="Bruns T.D."/>
            <person name="Grigoriev I.V."/>
        </authorList>
    </citation>
    <scope>NUCLEOTIDE SEQUENCE [LARGE SCALE GENOMIC DNA]</scope>
    <source>
        <strain evidence="1 2">CBS 144469</strain>
    </source>
</reference>
<dbReference type="AlphaFoldDB" id="A0A8H6HHP9"/>
<evidence type="ECO:0000313" key="2">
    <source>
        <dbReference type="Proteomes" id="UP000521943"/>
    </source>
</evidence>
<name>A0A8H6HHP9_9AGAR</name>
<dbReference type="EMBL" id="JACGCI010000083">
    <property type="protein sequence ID" value="KAF6747249.1"/>
    <property type="molecule type" value="Genomic_DNA"/>
</dbReference>
<protein>
    <submittedName>
        <fullName evidence="1">Uncharacterized protein</fullName>
    </submittedName>
</protein>
<proteinExistence type="predicted"/>
<gene>
    <name evidence="1" type="ORF">DFP72DRAFT_920345</name>
</gene>
<accession>A0A8H6HHP9</accession>
<organism evidence="1 2">
    <name type="scientific">Ephemerocybe angulata</name>
    <dbReference type="NCBI Taxonomy" id="980116"/>
    <lineage>
        <taxon>Eukaryota</taxon>
        <taxon>Fungi</taxon>
        <taxon>Dikarya</taxon>
        <taxon>Basidiomycota</taxon>
        <taxon>Agaricomycotina</taxon>
        <taxon>Agaricomycetes</taxon>
        <taxon>Agaricomycetidae</taxon>
        <taxon>Agaricales</taxon>
        <taxon>Agaricineae</taxon>
        <taxon>Psathyrellaceae</taxon>
        <taxon>Ephemerocybe</taxon>
    </lineage>
</organism>
<evidence type="ECO:0000313" key="1">
    <source>
        <dbReference type="EMBL" id="KAF6747249.1"/>
    </source>
</evidence>
<dbReference type="Proteomes" id="UP000521943">
    <property type="component" value="Unassembled WGS sequence"/>
</dbReference>
<sequence length="102" mass="11146">MLKPTMLPALPALRLVSLQRLWTQGSMSSSPSFKFTSVPGAGRDAGHELLCVEDDKLSRAPRFMGERAPRQSLVDHETAAACRGIPVPIPLRIIICCFCLGR</sequence>
<comment type="caution">
    <text evidence="1">The sequence shown here is derived from an EMBL/GenBank/DDBJ whole genome shotgun (WGS) entry which is preliminary data.</text>
</comment>
<keyword evidence="2" id="KW-1185">Reference proteome</keyword>